<evidence type="ECO:0000256" key="1">
    <source>
        <dbReference type="SAM" id="MobiDB-lite"/>
    </source>
</evidence>
<protein>
    <recommendedName>
        <fullName evidence="2">Bms1-type G domain-containing protein</fullName>
    </recommendedName>
</protein>
<accession>A0ABP0MTE6</accession>
<feature type="compositionally biased region" description="Basic and acidic residues" evidence="1">
    <location>
        <begin position="315"/>
        <end position="330"/>
    </location>
</feature>
<dbReference type="CDD" id="cd01882">
    <property type="entry name" value="BMS1"/>
    <property type="match status" value="1"/>
</dbReference>
<dbReference type="EMBL" id="CAXAMN010019535">
    <property type="protein sequence ID" value="CAK9054473.1"/>
    <property type="molecule type" value="Genomic_DNA"/>
</dbReference>
<proteinExistence type="predicted"/>
<feature type="domain" description="Bms1-type G" evidence="2">
    <location>
        <begin position="65"/>
        <end position="232"/>
    </location>
</feature>
<feature type="compositionally biased region" description="Basic residues" evidence="1">
    <location>
        <begin position="8"/>
        <end position="27"/>
    </location>
</feature>
<feature type="region of interest" description="Disordered" evidence="1">
    <location>
        <begin position="1"/>
        <end position="70"/>
    </location>
</feature>
<evidence type="ECO:0000313" key="3">
    <source>
        <dbReference type="EMBL" id="CAK9054473.1"/>
    </source>
</evidence>
<organism evidence="3 4">
    <name type="scientific">Durusdinium trenchii</name>
    <dbReference type="NCBI Taxonomy" id="1381693"/>
    <lineage>
        <taxon>Eukaryota</taxon>
        <taxon>Sar</taxon>
        <taxon>Alveolata</taxon>
        <taxon>Dinophyceae</taxon>
        <taxon>Suessiales</taxon>
        <taxon>Symbiodiniaceae</taxon>
        <taxon>Durusdinium</taxon>
    </lineage>
</organism>
<evidence type="ECO:0000259" key="2">
    <source>
        <dbReference type="PROSITE" id="PS51714"/>
    </source>
</evidence>
<dbReference type="Proteomes" id="UP001642484">
    <property type="component" value="Unassembled WGS sequence"/>
</dbReference>
<dbReference type="Pfam" id="PF22298">
    <property type="entry name" value="Tsr1_G-like"/>
    <property type="match status" value="1"/>
</dbReference>
<keyword evidence="4" id="KW-1185">Reference proteome</keyword>
<comment type="caution">
    <text evidence="3">The sequence shown here is derived from an EMBL/GenBank/DDBJ whole genome shotgun (WGS) entry which is preliminary data.</text>
</comment>
<dbReference type="PROSITE" id="PS51714">
    <property type="entry name" value="G_BMS1"/>
    <property type="match status" value="1"/>
</dbReference>
<dbReference type="InterPro" id="IPR030387">
    <property type="entry name" value="G_Bms1/Tsr1_dom"/>
</dbReference>
<dbReference type="InterPro" id="IPR027417">
    <property type="entry name" value="P-loop_NTPase"/>
</dbReference>
<dbReference type="InterPro" id="IPR039761">
    <property type="entry name" value="Bms1/Tsr1"/>
</dbReference>
<dbReference type="SMART" id="SM00785">
    <property type="entry name" value="AARP2CN"/>
    <property type="match status" value="1"/>
</dbReference>
<evidence type="ECO:0000313" key="4">
    <source>
        <dbReference type="Proteomes" id="UP001642484"/>
    </source>
</evidence>
<dbReference type="InterPro" id="IPR012948">
    <property type="entry name" value="AARP2CN"/>
</dbReference>
<dbReference type="SUPFAM" id="SSF52540">
    <property type="entry name" value="P-loop containing nucleoside triphosphate hydrolases"/>
    <property type="match status" value="1"/>
</dbReference>
<dbReference type="PANTHER" id="PTHR12858:SF2">
    <property type="entry name" value="RIBOSOME BIOGENESIS PROTEIN BMS1 HOMOLOG"/>
    <property type="match status" value="1"/>
</dbReference>
<gene>
    <name evidence="3" type="ORF">CCMP2556_LOCUS27229</name>
</gene>
<dbReference type="InterPro" id="IPR037875">
    <property type="entry name" value="Bms1_N"/>
</dbReference>
<reference evidence="3 4" key="1">
    <citation type="submission" date="2024-02" db="EMBL/GenBank/DDBJ databases">
        <authorList>
            <person name="Chen Y."/>
            <person name="Shah S."/>
            <person name="Dougan E. K."/>
            <person name="Thang M."/>
            <person name="Chan C."/>
        </authorList>
    </citation>
    <scope>NUCLEOTIDE SEQUENCE [LARGE SCALE GENOMIC DNA]</scope>
</reference>
<feature type="compositionally biased region" description="Basic and acidic residues" evidence="1">
    <location>
        <begin position="58"/>
        <end position="70"/>
    </location>
</feature>
<dbReference type="Pfam" id="PF08142">
    <property type="entry name" value="AARP2CN"/>
    <property type="match status" value="1"/>
</dbReference>
<feature type="region of interest" description="Disordered" evidence="1">
    <location>
        <begin position="301"/>
        <end position="349"/>
    </location>
</feature>
<dbReference type="Gene3D" id="3.40.50.300">
    <property type="entry name" value="P-loop containing nucleotide triphosphate hydrolases"/>
    <property type="match status" value="1"/>
</dbReference>
<name>A0ABP0MTE6_9DINO</name>
<dbReference type="PANTHER" id="PTHR12858">
    <property type="entry name" value="RIBOSOME BIOGENESIS PROTEIN"/>
    <property type="match status" value="1"/>
</dbReference>
<sequence length="413" mass="46860">MESGEKPKKTHKKRAAGQKAKKKKTKQLGKVEKHNPKAHTFSGGKRSVQRRVQYTLERQAKKDKAPKVDKTPEVPPPFIVVVQGPPGVGKTTLIQSLVKHYAKWVTLVSGRHRRLTIIECPQAMSAMLDLAKIADLVLLLIDASYGFELETFEFINILQVHGFPRVIGVLTHLDSFKENKQLRKVKKSMKHRFWAELYDGAKLFYLSGLQYGRYHRLEIQNLARFIAVQKAPLLSWRQSHPYVLALRWEDQTDPTLPEASARRLDLYGYVGCSESDVRRETVESSRRSTDPLPRDFNIAGIKKLTDPCPPPQETEAERRRAQARKGDEKWGAPGATDRADGADGVTKNKPKKNALRTLAERHRVVYAPGSEIGSITVDSEAMYIYVPDQQAWCGRVGARIRGRRVEWRLSRVG</sequence>